<reference evidence="1" key="1">
    <citation type="journal article" date="2022" name="bioRxiv">
        <title>Population genetic analysis of Ophidiomyces ophidiicola, the causative agent of snake fungal disease, indicates recent introductions to the USA.</title>
        <authorList>
            <person name="Ladner J.T."/>
            <person name="Palmer J.M."/>
            <person name="Ettinger C.L."/>
            <person name="Stajich J.E."/>
            <person name="Farrell T.M."/>
            <person name="Glorioso B.M."/>
            <person name="Lawson B."/>
            <person name="Price S.J."/>
            <person name="Stengle A.G."/>
            <person name="Grear D.A."/>
            <person name="Lorch J.M."/>
        </authorList>
    </citation>
    <scope>NUCLEOTIDE SEQUENCE</scope>
    <source>
        <strain evidence="1">NWHC 24266-5</strain>
    </source>
</reference>
<dbReference type="EC" id="3.1.3.48" evidence="1"/>
<sequence length="257" mass="28613">MGDGCKSAPDPELPVLSPDYDGAGNYGSNKKEDNSVDLESGPSRPPTPHGPGLPTNFAEVVKGIYRSSYPLPDHFESIQSLNLKTIITLVDQEYSRQFKKFVKENGINTHVIPILANKDAKVFTSQTTILEVLKILFNPDTHPVLVHCNKGKHRTGCVIACFRRAQGWSTAAAVAEYVRYSTPKTRLLDRKYIESFEANILGEFVGHHGVQYWGREKKATQKQLCNAVDGDRNFLDEGEKTPTPKSILQEPPIYLTN</sequence>
<protein>
    <submittedName>
        <fullName evidence="1">Tyrosine-protein phosphatase siw14</fullName>
        <ecNumber evidence="1">3.1.3.48</ecNumber>
    </submittedName>
</protein>
<comment type="caution">
    <text evidence="1">The sequence shown here is derived from an EMBL/GenBank/DDBJ whole genome shotgun (WGS) entry which is preliminary data.</text>
</comment>
<accession>A0ACB8USI7</accession>
<keyword evidence="1" id="KW-0378">Hydrolase</keyword>
<evidence type="ECO:0000313" key="1">
    <source>
        <dbReference type="EMBL" id="KAI2382594.1"/>
    </source>
</evidence>
<name>A0ACB8USI7_9EURO</name>
<organism evidence="1">
    <name type="scientific">Ophidiomyces ophidiicola</name>
    <dbReference type="NCBI Taxonomy" id="1387563"/>
    <lineage>
        <taxon>Eukaryota</taxon>
        <taxon>Fungi</taxon>
        <taxon>Dikarya</taxon>
        <taxon>Ascomycota</taxon>
        <taxon>Pezizomycotina</taxon>
        <taxon>Eurotiomycetes</taxon>
        <taxon>Eurotiomycetidae</taxon>
        <taxon>Onygenales</taxon>
        <taxon>Onygenaceae</taxon>
        <taxon>Ophidiomyces</taxon>
    </lineage>
</organism>
<dbReference type="EMBL" id="JALBCA010000116">
    <property type="protein sequence ID" value="KAI2382594.1"/>
    <property type="molecule type" value="Genomic_DNA"/>
</dbReference>
<gene>
    <name evidence="1" type="primary">SIW14</name>
    <name evidence="1" type="ORF">LOY88_005870</name>
</gene>
<proteinExistence type="predicted"/>